<feature type="region of interest" description="Disordered" evidence="11">
    <location>
        <begin position="144"/>
        <end position="163"/>
    </location>
</feature>
<dbReference type="PANTHER" id="PTHR10701:SF0">
    <property type="entry name" value="SMALL NUCLEAR RIBONUCLEOPROTEIN-ASSOCIATED PROTEIN B"/>
    <property type="match status" value="1"/>
</dbReference>
<keyword evidence="6" id="KW-0694">RNA-binding</keyword>
<dbReference type="GO" id="GO:0046540">
    <property type="term" value="C:U4/U6 x U5 tri-snRNP complex"/>
    <property type="evidence" value="ECO:0007669"/>
    <property type="project" value="TreeGrafter"/>
</dbReference>
<comment type="subcellular location">
    <subcellularLocation>
        <location evidence="2">Cytoplasm</location>
    </subcellularLocation>
    <subcellularLocation>
        <location evidence="1">Nucleus</location>
    </subcellularLocation>
</comment>
<dbReference type="GO" id="GO:0005682">
    <property type="term" value="C:U5 snRNP"/>
    <property type="evidence" value="ECO:0007669"/>
    <property type="project" value="TreeGrafter"/>
</dbReference>
<gene>
    <name evidence="14" type="primary">LOC115228966</name>
    <name evidence="15" type="synonym">LOC115230590</name>
</gene>
<dbReference type="GO" id="GO:0000398">
    <property type="term" value="P:mRNA splicing, via spliceosome"/>
    <property type="evidence" value="ECO:0007669"/>
    <property type="project" value="TreeGrafter"/>
</dbReference>
<evidence type="ECO:0000256" key="4">
    <source>
        <dbReference type="ARBA" id="ARBA00022490"/>
    </source>
</evidence>
<dbReference type="InterPro" id="IPR001163">
    <property type="entry name" value="Sm_dom_euk/arc"/>
</dbReference>
<sequence length="163" mass="17945">MRLTLSDGRQLVGTMKGFDRHMNVVLGDCDEFRIIKNRETKEEREEKRSLGFVLLRGEHLMLMTVEGRPPPEETAIRLPQATVPVNPGIAKMAGRGVPMTNPALQTAPRGVGLPAPSMMHPSAMRPPMMPPPFQQSLATRLPLNGQSVPRQMPPRMPPGPPGM</sequence>
<keyword evidence="13" id="KW-1185">Reference proteome</keyword>
<dbReference type="RefSeq" id="XP_029656590.1">
    <property type="nucleotide sequence ID" value="XM_029800730.1"/>
</dbReference>
<dbReference type="GO" id="GO:0005686">
    <property type="term" value="C:U2 snRNP"/>
    <property type="evidence" value="ECO:0007669"/>
    <property type="project" value="TreeGrafter"/>
</dbReference>
<dbReference type="CDD" id="cd01717">
    <property type="entry name" value="Sm_B"/>
    <property type="match status" value="1"/>
</dbReference>
<protein>
    <recommendedName>
        <fullName evidence="10">Sm protein B</fullName>
    </recommendedName>
</protein>
<dbReference type="GO" id="GO:0003723">
    <property type="term" value="F:RNA binding"/>
    <property type="evidence" value="ECO:0007669"/>
    <property type="project" value="UniProtKB-KW"/>
</dbReference>
<dbReference type="GO" id="GO:0071004">
    <property type="term" value="C:U2-type prespliceosome"/>
    <property type="evidence" value="ECO:0007669"/>
    <property type="project" value="TreeGrafter"/>
</dbReference>
<evidence type="ECO:0000259" key="12">
    <source>
        <dbReference type="PROSITE" id="PS52002"/>
    </source>
</evidence>
<evidence type="ECO:0000313" key="14">
    <source>
        <dbReference type="RefSeq" id="XP_029655272.1"/>
    </source>
</evidence>
<evidence type="ECO:0000256" key="11">
    <source>
        <dbReference type="SAM" id="MobiDB-lite"/>
    </source>
</evidence>
<dbReference type="InterPro" id="IPR047575">
    <property type="entry name" value="Sm"/>
</dbReference>
<keyword evidence="9" id="KW-0687">Ribonucleoprotein</keyword>
<dbReference type="RefSeq" id="XP_029655272.1">
    <property type="nucleotide sequence ID" value="XM_029799412.1"/>
</dbReference>
<dbReference type="AlphaFoldDB" id="A0A6P7U154"/>
<evidence type="ECO:0000256" key="7">
    <source>
        <dbReference type="ARBA" id="ARBA00023187"/>
    </source>
</evidence>
<keyword evidence="8" id="KW-0539">Nucleus</keyword>
<dbReference type="SUPFAM" id="SSF50182">
    <property type="entry name" value="Sm-like ribonucleoproteins"/>
    <property type="match status" value="1"/>
</dbReference>
<comment type="similarity">
    <text evidence="3">Belongs to the snRNP SmB/SmN family.</text>
</comment>
<dbReference type="GO" id="GO:0005737">
    <property type="term" value="C:cytoplasm"/>
    <property type="evidence" value="ECO:0007669"/>
    <property type="project" value="UniProtKB-SubCell"/>
</dbReference>
<dbReference type="GO" id="GO:0071013">
    <property type="term" value="C:catalytic step 2 spliceosome"/>
    <property type="evidence" value="ECO:0007669"/>
    <property type="project" value="TreeGrafter"/>
</dbReference>
<evidence type="ECO:0000256" key="6">
    <source>
        <dbReference type="ARBA" id="ARBA00022884"/>
    </source>
</evidence>
<dbReference type="Pfam" id="PF01423">
    <property type="entry name" value="LSM"/>
    <property type="match status" value="1"/>
</dbReference>
<evidence type="ECO:0000313" key="15">
    <source>
        <dbReference type="RefSeq" id="XP_029656590.1"/>
    </source>
</evidence>
<keyword evidence="7" id="KW-0508">mRNA splicing</keyword>
<dbReference type="Proteomes" id="UP000515154">
    <property type="component" value="Unplaced"/>
</dbReference>
<evidence type="ECO:0000313" key="13">
    <source>
        <dbReference type="Proteomes" id="UP000515154"/>
    </source>
</evidence>
<name>A0A6P7U154_9MOLL</name>
<evidence type="ECO:0000256" key="1">
    <source>
        <dbReference type="ARBA" id="ARBA00004123"/>
    </source>
</evidence>
<organism evidence="13 14">
    <name type="scientific">Octopus sinensis</name>
    <name type="common">East Asian common octopus</name>
    <dbReference type="NCBI Taxonomy" id="2607531"/>
    <lineage>
        <taxon>Eukaryota</taxon>
        <taxon>Metazoa</taxon>
        <taxon>Spiralia</taxon>
        <taxon>Lophotrochozoa</taxon>
        <taxon>Mollusca</taxon>
        <taxon>Cephalopoda</taxon>
        <taxon>Coleoidea</taxon>
        <taxon>Octopodiformes</taxon>
        <taxon>Octopoda</taxon>
        <taxon>Incirrata</taxon>
        <taxon>Octopodidae</taxon>
        <taxon>Octopus</taxon>
    </lineage>
</organism>
<evidence type="ECO:0000256" key="8">
    <source>
        <dbReference type="ARBA" id="ARBA00023242"/>
    </source>
</evidence>
<accession>A0A6P7U154</accession>
<dbReference type="PANTHER" id="PTHR10701">
    <property type="entry name" value="SMALL NUCLEAR RIBONUCLEOPROTEIN-ASSOCIATED PROTEIN B AND N"/>
    <property type="match status" value="1"/>
</dbReference>
<evidence type="ECO:0000256" key="5">
    <source>
        <dbReference type="ARBA" id="ARBA00022664"/>
    </source>
</evidence>
<keyword evidence="4" id="KW-0963">Cytoplasm</keyword>
<dbReference type="GO" id="GO:0005685">
    <property type="term" value="C:U1 snRNP"/>
    <property type="evidence" value="ECO:0007669"/>
    <property type="project" value="TreeGrafter"/>
</dbReference>
<dbReference type="KEGG" id="osn:115230590"/>
<feature type="domain" description="Sm" evidence="12">
    <location>
        <begin position="1"/>
        <end position="69"/>
    </location>
</feature>
<proteinExistence type="inferred from homology"/>
<evidence type="ECO:0000256" key="9">
    <source>
        <dbReference type="ARBA" id="ARBA00023274"/>
    </source>
</evidence>
<dbReference type="SMART" id="SM00651">
    <property type="entry name" value="Sm"/>
    <property type="match status" value="1"/>
</dbReference>
<dbReference type="GO" id="GO:0070990">
    <property type="term" value="F:snRNP binding"/>
    <property type="evidence" value="ECO:0007669"/>
    <property type="project" value="TreeGrafter"/>
</dbReference>
<dbReference type="InterPro" id="IPR010920">
    <property type="entry name" value="LSM_dom_sf"/>
</dbReference>
<dbReference type="InterPro" id="IPR050914">
    <property type="entry name" value="snRNP_SmB/NAA38-like"/>
</dbReference>
<evidence type="ECO:0000256" key="10">
    <source>
        <dbReference type="ARBA" id="ARBA00041355"/>
    </source>
</evidence>
<dbReference type="PROSITE" id="PS52002">
    <property type="entry name" value="SM"/>
    <property type="match status" value="1"/>
</dbReference>
<feature type="compositionally biased region" description="Pro residues" evidence="11">
    <location>
        <begin position="151"/>
        <end position="163"/>
    </location>
</feature>
<dbReference type="KEGG" id="osn:115228966"/>
<evidence type="ECO:0000256" key="3">
    <source>
        <dbReference type="ARBA" id="ARBA00009123"/>
    </source>
</evidence>
<reference evidence="14 15" key="1">
    <citation type="submission" date="2025-08" db="UniProtKB">
        <authorList>
            <consortium name="RefSeq"/>
        </authorList>
    </citation>
    <scope>IDENTIFICATION</scope>
</reference>
<evidence type="ECO:0000256" key="2">
    <source>
        <dbReference type="ARBA" id="ARBA00004496"/>
    </source>
</evidence>
<keyword evidence="5" id="KW-0507">mRNA processing</keyword>
<dbReference type="Gene3D" id="2.30.30.100">
    <property type="match status" value="1"/>
</dbReference>
<dbReference type="GO" id="GO:0005687">
    <property type="term" value="C:U4 snRNP"/>
    <property type="evidence" value="ECO:0007669"/>
    <property type="project" value="TreeGrafter"/>
</dbReference>